<organism evidence="1 2">
    <name type="scientific">Gilliamella bombicola</name>
    <dbReference type="NCBI Taxonomy" id="1798182"/>
    <lineage>
        <taxon>Bacteria</taxon>
        <taxon>Pseudomonadati</taxon>
        <taxon>Pseudomonadota</taxon>
        <taxon>Gammaproteobacteria</taxon>
        <taxon>Orbales</taxon>
        <taxon>Orbaceae</taxon>
        <taxon>Gilliamella</taxon>
    </lineage>
</organism>
<dbReference type="Proteomes" id="UP000199670">
    <property type="component" value="Unassembled WGS sequence"/>
</dbReference>
<evidence type="ECO:0000313" key="2">
    <source>
        <dbReference type="Proteomes" id="UP000199670"/>
    </source>
</evidence>
<proteinExistence type="predicted"/>
<dbReference type="STRING" id="1798182.GA0061081_102226"/>
<sequence length="218" mass="24366">MAKITDEFLAVIGGFLEVYGQQASTVKVNIYWSTLGQYPIQSLRAAANAWVRKSQFMPKPADLIKLMGGSSNHLSPDEAWSIAILASDETNTVVWTNEIAKAWSQAEIVYRNGDKIGARRTFIDAYERMVDESMMYGRTVEVFVSLGSDKEKRTDAINHAVFTGLLTQERANHYLPKPENTFEMLECKTEQGVSNNSMMHIASIKQMLKTGRACVAES</sequence>
<dbReference type="EMBL" id="FMAQ01000002">
    <property type="protein sequence ID" value="SCB89251.1"/>
    <property type="molecule type" value="Genomic_DNA"/>
</dbReference>
<gene>
    <name evidence="1" type="ORF">GA0061081_102226</name>
</gene>
<dbReference type="OrthoDB" id="8561347at2"/>
<dbReference type="RefSeq" id="WP_091346985.1">
    <property type="nucleotide sequence ID" value="NZ_FMAQ01000002.1"/>
</dbReference>
<evidence type="ECO:0000313" key="1">
    <source>
        <dbReference type="EMBL" id="SCB89251.1"/>
    </source>
</evidence>
<name>A0A1C4A3W4_9GAMM</name>
<keyword evidence="2" id="KW-1185">Reference proteome</keyword>
<accession>A0A1C4A3W4</accession>
<protein>
    <submittedName>
        <fullName evidence="1">Uncharacterized protein</fullName>
    </submittedName>
</protein>
<reference evidence="2" key="1">
    <citation type="submission" date="2016-08" db="EMBL/GenBank/DDBJ databases">
        <authorList>
            <person name="Varghese N."/>
            <person name="Submissions Spin"/>
        </authorList>
    </citation>
    <scope>NUCLEOTIDE SEQUENCE [LARGE SCALE GENOMIC DNA]</scope>
    <source>
        <strain evidence="2">R-53248</strain>
    </source>
</reference>
<dbReference type="AlphaFoldDB" id="A0A1C4A3W4"/>